<evidence type="ECO:0000256" key="1">
    <source>
        <dbReference type="ARBA" id="ARBA00001947"/>
    </source>
</evidence>
<evidence type="ECO:0000256" key="6">
    <source>
        <dbReference type="ARBA" id="ARBA00023027"/>
    </source>
</evidence>
<evidence type="ECO:0000256" key="2">
    <source>
        <dbReference type="ARBA" id="ARBA00022490"/>
    </source>
</evidence>
<dbReference type="InterPro" id="IPR013154">
    <property type="entry name" value="ADH-like_N"/>
</dbReference>
<dbReference type="InterPro" id="IPR050129">
    <property type="entry name" value="Zn_alcohol_dh"/>
</dbReference>
<feature type="domain" description="Enoyl reductase (ER)" evidence="9">
    <location>
        <begin position="16"/>
        <end position="344"/>
    </location>
</feature>
<dbReference type="InterPro" id="IPR011032">
    <property type="entry name" value="GroES-like_sf"/>
</dbReference>
<accession>A0A6L8VD04</accession>
<keyword evidence="4 8" id="KW-0862">Zinc</keyword>
<dbReference type="EC" id="1.1.1.103" evidence="7"/>
<dbReference type="PROSITE" id="PS00059">
    <property type="entry name" value="ADH_ZINC"/>
    <property type="match status" value="1"/>
</dbReference>
<dbReference type="InterPro" id="IPR036291">
    <property type="entry name" value="NAD(P)-bd_dom_sf"/>
</dbReference>
<dbReference type="InterPro" id="IPR002328">
    <property type="entry name" value="ADH_Zn_CS"/>
</dbReference>
<dbReference type="SUPFAM" id="SSF50129">
    <property type="entry name" value="GroES-like"/>
    <property type="match status" value="1"/>
</dbReference>
<sequence>MGATMIGLVKEHRGPGATLKEVPVPTVGEDEVLVHIKATSICGTDLHIYNWDAWADKTVLTPNVFGHEFAGIVVDIGDRVRGVKIGDHVSAEGHMICGTCKACRTGNGHVCPNTKSFGITAPGCFAEYAVVKASNIIHNAPDLPFEIACLQDPLGNAVQTVLSGDIVGKTVAIIGVGPIGLLAIKVAKACGAGAIYAVDINPNRLKMALQMGADVTINAMEARTSDELRRLTDGEGVEVVLEMSGNPMAIADAFEAAANAGRVSLLGIPTKEVSLDVTNHIIFKGLKVEGITGRKMYQTWYQMKGLLNQHRVDLASVITHRFTLDQYEEAFRLMHEGQCGKIVFTH</sequence>
<dbReference type="Proteomes" id="UP000481087">
    <property type="component" value="Unassembled WGS sequence"/>
</dbReference>
<keyword evidence="2" id="KW-0963">Cytoplasm</keyword>
<dbReference type="Pfam" id="PF00107">
    <property type="entry name" value="ADH_zinc_N"/>
    <property type="match status" value="1"/>
</dbReference>
<name>A0A6L8VD04_9BACL</name>
<reference evidence="10 11" key="1">
    <citation type="submission" date="2019-12" db="EMBL/GenBank/DDBJ databases">
        <title>Paenibacillus sp. nov. sp. isolated from soil.</title>
        <authorList>
            <person name="Kim J."/>
            <person name="Jeong S.E."/>
            <person name="Jung H.S."/>
            <person name="Jeon C.O."/>
        </authorList>
    </citation>
    <scope>NUCLEOTIDE SEQUENCE [LARGE SCALE GENOMIC DNA]</scope>
    <source>
        <strain evidence="10 11">5J-6</strain>
    </source>
</reference>
<keyword evidence="3 8" id="KW-0479">Metal-binding</keyword>
<dbReference type="GO" id="GO:0006567">
    <property type="term" value="P:L-threonine catabolic process"/>
    <property type="evidence" value="ECO:0007669"/>
    <property type="project" value="UniProtKB-UniRule"/>
</dbReference>
<dbReference type="NCBIfam" id="NF003808">
    <property type="entry name" value="PRK05396.1"/>
    <property type="match status" value="1"/>
</dbReference>
<comment type="cofactor">
    <cofactor evidence="1 8">
        <name>Zn(2+)</name>
        <dbReference type="ChEBI" id="CHEBI:29105"/>
    </cofactor>
</comment>
<dbReference type="PANTHER" id="PTHR43401">
    <property type="entry name" value="L-THREONINE 3-DEHYDROGENASE"/>
    <property type="match status" value="1"/>
</dbReference>
<dbReference type="NCBIfam" id="TIGR00692">
    <property type="entry name" value="tdh"/>
    <property type="match status" value="1"/>
</dbReference>
<evidence type="ECO:0000256" key="3">
    <source>
        <dbReference type="ARBA" id="ARBA00022723"/>
    </source>
</evidence>
<comment type="similarity">
    <text evidence="8">Belongs to the zinc-containing alcohol dehydrogenase family.</text>
</comment>
<dbReference type="SMART" id="SM00829">
    <property type="entry name" value="PKS_ER"/>
    <property type="match status" value="1"/>
</dbReference>
<comment type="caution">
    <text evidence="10">The sequence shown here is derived from an EMBL/GenBank/DDBJ whole genome shotgun (WGS) entry which is preliminary data.</text>
</comment>
<evidence type="ECO:0000313" key="11">
    <source>
        <dbReference type="Proteomes" id="UP000481087"/>
    </source>
</evidence>
<evidence type="ECO:0000256" key="4">
    <source>
        <dbReference type="ARBA" id="ARBA00022833"/>
    </source>
</evidence>
<organism evidence="10 11">
    <name type="scientific">Paenibacillus silvestris</name>
    <dbReference type="NCBI Taxonomy" id="2606219"/>
    <lineage>
        <taxon>Bacteria</taxon>
        <taxon>Bacillati</taxon>
        <taxon>Bacillota</taxon>
        <taxon>Bacilli</taxon>
        <taxon>Bacillales</taxon>
        <taxon>Paenibacillaceae</taxon>
        <taxon>Paenibacillus</taxon>
    </lineage>
</organism>
<dbReference type="Pfam" id="PF08240">
    <property type="entry name" value="ADH_N"/>
    <property type="match status" value="1"/>
</dbReference>
<dbReference type="PANTHER" id="PTHR43401:SF2">
    <property type="entry name" value="L-THREONINE 3-DEHYDROGENASE"/>
    <property type="match status" value="1"/>
</dbReference>
<protein>
    <recommendedName>
        <fullName evidence="7">L-threonine 3-dehydrogenase</fullName>
        <ecNumber evidence="7">1.1.1.103</ecNumber>
    </recommendedName>
</protein>
<dbReference type="GO" id="GO:0008743">
    <property type="term" value="F:L-threonine 3-dehydrogenase activity"/>
    <property type="evidence" value="ECO:0007669"/>
    <property type="project" value="UniProtKB-UniRule"/>
</dbReference>
<dbReference type="Gene3D" id="3.40.50.720">
    <property type="entry name" value="NAD(P)-binding Rossmann-like Domain"/>
    <property type="match status" value="1"/>
</dbReference>
<evidence type="ECO:0000256" key="5">
    <source>
        <dbReference type="ARBA" id="ARBA00023002"/>
    </source>
</evidence>
<evidence type="ECO:0000259" key="9">
    <source>
        <dbReference type="SMART" id="SM00829"/>
    </source>
</evidence>
<dbReference type="InterPro" id="IPR020843">
    <property type="entry name" value="ER"/>
</dbReference>
<keyword evidence="11" id="KW-1185">Reference proteome</keyword>
<dbReference type="AlphaFoldDB" id="A0A6L8VD04"/>
<dbReference type="GO" id="GO:0008270">
    <property type="term" value="F:zinc ion binding"/>
    <property type="evidence" value="ECO:0007669"/>
    <property type="project" value="InterPro"/>
</dbReference>
<evidence type="ECO:0000313" key="10">
    <source>
        <dbReference type="EMBL" id="MZQ87100.1"/>
    </source>
</evidence>
<gene>
    <name evidence="10" type="primary">tdh</name>
    <name evidence="10" type="ORF">GQF01_33805</name>
</gene>
<dbReference type="SUPFAM" id="SSF51735">
    <property type="entry name" value="NAD(P)-binding Rossmann-fold domains"/>
    <property type="match status" value="1"/>
</dbReference>
<dbReference type="InterPro" id="IPR004627">
    <property type="entry name" value="L-Threonine_3-DHase"/>
</dbReference>
<dbReference type="RefSeq" id="WP_161411741.1">
    <property type="nucleotide sequence ID" value="NZ_WTUZ01000040.1"/>
</dbReference>
<evidence type="ECO:0000256" key="8">
    <source>
        <dbReference type="RuleBase" id="RU361277"/>
    </source>
</evidence>
<keyword evidence="5 10" id="KW-0560">Oxidoreductase</keyword>
<evidence type="ECO:0000256" key="7">
    <source>
        <dbReference type="NCBIfam" id="TIGR00692"/>
    </source>
</evidence>
<dbReference type="Gene3D" id="3.90.180.10">
    <property type="entry name" value="Medium-chain alcohol dehydrogenases, catalytic domain"/>
    <property type="match status" value="1"/>
</dbReference>
<dbReference type="EMBL" id="WTUZ01000040">
    <property type="protein sequence ID" value="MZQ87100.1"/>
    <property type="molecule type" value="Genomic_DNA"/>
</dbReference>
<proteinExistence type="inferred from homology"/>
<dbReference type="InterPro" id="IPR013149">
    <property type="entry name" value="ADH-like_C"/>
</dbReference>
<keyword evidence="6" id="KW-0520">NAD</keyword>